<feature type="transmembrane region" description="Helical" evidence="8">
    <location>
        <begin position="6"/>
        <end position="23"/>
    </location>
</feature>
<dbReference type="GO" id="GO:0043025">
    <property type="term" value="C:neuronal cell body"/>
    <property type="evidence" value="ECO:0007669"/>
    <property type="project" value="TreeGrafter"/>
</dbReference>
<feature type="transmembrane region" description="Helical" evidence="8">
    <location>
        <begin position="44"/>
        <end position="63"/>
    </location>
</feature>
<dbReference type="Pfam" id="PF08395">
    <property type="entry name" value="7tm_7"/>
    <property type="match status" value="1"/>
</dbReference>
<sequence>MLHNKLVQLLNISYYHMLIYGLMPTTLRNSKNSRLRICKVSYVYLIYSFCITLCLFLQFRYMFPPDFFEGYMKNNIILQWNMIVNAGLRVLVIISCYSLVWLRRQRLVRLYLEFLLYWRMHWRILRRIVGDKALDNMQLQLANIFLRQIYVNYTMLCCSIVIQYKLLGGKNILQMFMKTFQMLMLTAIRLGFSSLLLLLTHQFESVQLALLAIRQRVGSRSLEDLRRIANIHTKWLQLARNAFGIYDLNMATVFVIMFAVNVNILYHAVQYGQNTNKSDLCGIIIGDVLIVTNLWNTALVMNLIEHTSNSCNNAGQILRQFTDDRRLSPDSQIELELLMNRIRNNKLVFRICGCVDMDRAAFLSYMSSVLNKVIILMQFDLNHKQQLTLQHLNHKT</sequence>
<dbReference type="Proteomes" id="UP000515160">
    <property type="component" value="Chromosome 3"/>
</dbReference>
<evidence type="ECO:0000256" key="4">
    <source>
        <dbReference type="ARBA" id="ARBA00022989"/>
    </source>
</evidence>
<dbReference type="PANTHER" id="PTHR21143">
    <property type="entry name" value="INVERTEBRATE GUSTATORY RECEPTOR"/>
    <property type="match status" value="1"/>
</dbReference>
<keyword evidence="6 8" id="KW-0675">Receptor</keyword>
<feature type="transmembrane region" description="Helical" evidence="8">
    <location>
        <begin position="83"/>
        <end position="103"/>
    </location>
</feature>
<keyword evidence="7 8" id="KW-0807">Transducer</keyword>
<gene>
    <name evidence="10" type="primary">LOC117566777</name>
</gene>
<evidence type="ECO:0000256" key="8">
    <source>
        <dbReference type="RuleBase" id="RU363108"/>
    </source>
</evidence>
<comment type="subcellular location">
    <subcellularLocation>
        <location evidence="1 8">Cell membrane</location>
        <topology evidence="1 8">Multi-pass membrane protein</topology>
    </subcellularLocation>
</comment>
<comment type="function">
    <text evidence="8">Gustatory receptor which mediates acceptance or avoidance behavior, depending on its substrates.</text>
</comment>
<evidence type="ECO:0000256" key="5">
    <source>
        <dbReference type="ARBA" id="ARBA00023136"/>
    </source>
</evidence>
<dbReference type="AlphaFoldDB" id="A0A6P8WUW8"/>
<accession>A0A6P8WUW8</accession>
<evidence type="ECO:0000256" key="6">
    <source>
        <dbReference type="ARBA" id="ARBA00023170"/>
    </source>
</evidence>
<comment type="similarity">
    <text evidence="8">Belongs to the insect chemoreceptor superfamily. Gustatory receptor (GR) family.</text>
</comment>
<dbReference type="OrthoDB" id="7883063at2759"/>
<evidence type="ECO:0000256" key="7">
    <source>
        <dbReference type="ARBA" id="ARBA00023224"/>
    </source>
</evidence>
<feature type="transmembrane region" description="Helical" evidence="8">
    <location>
        <begin position="248"/>
        <end position="268"/>
    </location>
</feature>
<dbReference type="GO" id="GO:0007165">
    <property type="term" value="P:signal transduction"/>
    <property type="evidence" value="ECO:0007669"/>
    <property type="project" value="UniProtKB-KW"/>
</dbReference>
<evidence type="ECO:0000256" key="1">
    <source>
        <dbReference type="ARBA" id="ARBA00004651"/>
    </source>
</evidence>
<dbReference type="GeneID" id="117566777"/>
<evidence type="ECO:0000313" key="9">
    <source>
        <dbReference type="Proteomes" id="UP000515160"/>
    </source>
</evidence>
<feature type="transmembrane region" description="Helical" evidence="8">
    <location>
        <begin position="179"/>
        <end position="199"/>
    </location>
</feature>
<keyword evidence="9" id="KW-1185">Reference proteome</keyword>
<dbReference type="GO" id="GO:0033041">
    <property type="term" value="F:sweet taste receptor activity"/>
    <property type="evidence" value="ECO:0007669"/>
    <property type="project" value="TreeGrafter"/>
</dbReference>
<keyword evidence="5 8" id="KW-0472">Membrane</keyword>
<keyword evidence="3 8" id="KW-0812">Transmembrane</keyword>
<dbReference type="PANTHER" id="PTHR21143:SF131">
    <property type="entry name" value="GUSTATORY AND ODORANT RECEPTOR 63A-RELATED"/>
    <property type="match status" value="1"/>
</dbReference>
<protein>
    <recommendedName>
        <fullName evidence="8">Gustatory receptor</fullName>
    </recommendedName>
</protein>
<dbReference type="GO" id="GO:0005886">
    <property type="term" value="C:plasma membrane"/>
    <property type="evidence" value="ECO:0007669"/>
    <property type="project" value="UniProtKB-SubCell"/>
</dbReference>
<comment type="caution">
    <text evidence="8">Lacks conserved residue(s) required for the propagation of feature annotation.</text>
</comment>
<evidence type="ECO:0000256" key="2">
    <source>
        <dbReference type="ARBA" id="ARBA00022475"/>
    </source>
</evidence>
<name>A0A6P8WUW8_DROAB</name>
<dbReference type="RefSeq" id="XP_034102210.1">
    <property type="nucleotide sequence ID" value="XM_034246319.1"/>
</dbReference>
<proteinExistence type="inferred from homology"/>
<dbReference type="InterPro" id="IPR013604">
    <property type="entry name" value="7TM_chemorcpt"/>
</dbReference>
<reference evidence="10" key="1">
    <citation type="submission" date="2025-08" db="UniProtKB">
        <authorList>
            <consortium name="RefSeq"/>
        </authorList>
    </citation>
    <scope>IDENTIFICATION</scope>
    <source>
        <strain evidence="10">15112-1751.03</strain>
        <tissue evidence="10">Whole Adult</tissue>
    </source>
</reference>
<evidence type="ECO:0000313" key="10">
    <source>
        <dbReference type="RefSeq" id="XP_034102210.1"/>
    </source>
</evidence>
<organism evidence="9 10">
    <name type="scientific">Drosophila albomicans</name>
    <name type="common">Fruit fly</name>
    <dbReference type="NCBI Taxonomy" id="7291"/>
    <lineage>
        <taxon>Eukaryota</taxon>
        <taxon>Metazoa</taxon>
        <taxon>Ecdysozoa</taxon>
        <taxon>Arthropoda</taxon>
        <taxon>Hexapoda</taxon>
        <taxon>Insecta</taxon>
        <taxon>Pterygota</taxon>
        <taxon>Neoptera</taxon>
        <taxon>Endopterygota</taxon>
        <taxon>Diptera</taxon>
        <taxon>Brachycera</taxon>
        <taxon>Muscomorpha</taxon>
        <taxon>Ephydroidea</taxon>
        <taxon>Drosophilidae</taxon>
        <taxon>Drosophila</taxon>
    </lineage>
</organism>
<dbReference type="GO" id="GO:0030425">
    <property type="term" value="C:dendrite"/>
    <property type="evidence" value="ECO:0007669"/>
    <property type="project" value="TreeGrafter"/>
</dbReference>
<keyword evidence="2 8" id="KW-1003">Cell membrane</keyword>
<evidence type="ECO:0000256" key="3">
    <source>
        <dbReference type="ARBA" id="ARBA00022692"/>
    </source>
</evidence>
<keyword evidence="4 8" id="KW-1133">Transmembrane helix</keyword>
<dbReference type="GO" id="GO:0030424">
    <property type="term" value="C:axon"/>
    <property type="evidence" value="ECO:0007669"/>
    <property type="project" value="TreeGrafter"/>
</dbReference>